<dbReference type="Proteomes" id="UP000004994">
    <property type="component" value="Chromosome 7"/>
</dbReference>
<proteinExistence type="predicted"/>
<reference evidence="1" key="1">
    <citation type="journal article" date="2012" name="Nature">
        <title>The tomato genome sequence provides insights into fleshy fruit evolution.</title>
        <authorList>
            <consortium name="Tomato Genome Consortium"/>
        </authorList>
    </citation>
    <scope>NUCLEOTIDE SEQUENCE [LARGE SCALE GENOMIC DNA]</scope>
    <source>
        <strain evidence="1">cv. Heinz 1706</strain>
    </source>
</reference>
<dbReference type="InParanoid" id="A0A3Q7I8Q0"/>
<keyword evidence="2" id="KW-1185">Reference proteome</keyword>
<dbReference type="EnsemblPlants" id="Solyc07g053400.1.1">
    <property type="protein sequence ID" value="Solyc07g053400.1.1.1"/>
    <property type="gene ID" value="Solyc07g053400.1"/>
</dbReference>
<sequence>MEVSDISLNENESNKENIAPCEKLSIDCSKVRRSTKKYKRNFKRAPLRDITHLFDSPLQFQQSVSSNVIVCGKRKMVDEDVDLVQKNKSKSLRRDFR</sequence>
<organism evidence="1">
    <name type="scientific">Solanum lycopersicum</name>
    <name type="common">Tomato</name>
    <name type="synonym">Lycopersicon esculentum</name>
    <dbReference type="NCBI Taxonomy" id="4081"/>
    <lineage>
        <taxon>Eukaryota</taxon>
        <taxon>Viridiplantae</taxon>
        <taxon>Streptophyta</taxon>
        <taxon>Embryophyta</taxon>
        <taxon>Tracheophyta</taxon>
        <taxon>Spermatophyta</taxon>
        <taxon>Magnoliopsida</taxon>
        <taxon>eudicotyledons</taxon>
        <taxon>Gunneridae</taxon>
        <taxon>Pentapetalae</taxon>
        <taxon>asterids</taxon>
        <taxon>lamiids</taxon>
        <taxon>Solanales</taxon>
        <taxon>Solanaceae</taxon>
        <taxon>Solanoideae</taxon>
        <taxon>Solaneae</taxon>
        <taxon>Solanum</taxon>
        <taxon>Solanum subgen. Lycopersicon</taxon>
    </lineage>
</organism>
<name>A0A3Q7I8Q0_SOLLC</name>
<dbReference type="Gramene" id="Solyc07g053400.1.1">
    <property type="protein sequence ID" value="Solyc07g053400.1.1.1"/>
    <property type="gene ID" value="Solyc07g053400.1"/>
</dbReference>
<protein>
    <submittedName>
        <fullName evidence="1">Uncharacterized protein</fullName>
    </submittedName>
</protein>
<evidence type="ECO:0000313" key="2">
    <source>
        <dbReference type="Proteomes" id="UP000004994"/>
    </source>
</evidence>
<evidence type="ECO:0000313" key="1">
    <source>
        <dbReference type="EnsemblPlants" id="Solyc07g053400.1.1.1"/>
    </source>
</evidence>
<accession>A0A3Q7I8Q0</accession>
<dbReference type="PaxDb" id="4081-Solyc07g053400.1.1"/>
<dbReference type="AlphaFoldDB" id="A0A3Q7I8Q0"/>
<reference evidence="1" key="2">
    <citation type="submission" date="2019-01" db="UniProtKB">
        <authorList>
            <consortium name="EnsemblPlants"/>
        </authorList>
    </citation>
    <scope>IDENTIFICATION</scope>
    <source>
        <strain evidence="1">cv. Heinz 1706</strain>
    </source>
</reference>